<comment type="caution">
    <text evidence="5">The sequence shown here is derived from an EMBL/GenBank/DDBJ whole genome shotgun (WGS) entry which is preliminary data.</text>
</comment>
<evidence type="ECO:0000256" key="4">
    <source>
        <dbReference type="SAM" id="MobiDB-lite"/>
    </source>
</evidence>
<dbReference type="NCBIfam" id="NF003560">
    <property type="entry name" value="PRK05244.1-1"/>
    <property type="match status" value="1"/>
</dbReference>
<name>A0A6N8F867_9GAMM</name>
<feature type="compositionally biased region" description="Polar residues" evidence="4">
    <location>
        <begin position="38"/>
        <end position="64"/>
    </location>
</feature>
<keyword evidence="6" id="KW-1185">Reference proteome</keyword>
<gene>
    <name evidence="3" type="primary">yihI</name>
    <name evidence="5" type="ORF">GNP35_09835</name>
</gene>
<dbReference type="AlphaFoldDB" id="A0A6N8F867"/>
<dbReference type="GO" id="GO:0005096">
    <property type="term" value="F:GTPase activator activity"/>
    <property type="evidence" value="ECO:0007669"/>
    <property type="project" value="UniProtKB-KW"/>
</dbReference>
<dbReference type="InterPro" id="IPR007336">
    <property type="entry name" value="YihI"/>
</dbReference>
<keyword evidence="1 3" id="KW-0343">GTPase activation</keyword>
<protein>
    <recommendedName>
        <fullName evidence="3">Der GTPase-activating protein YihI</fullName>
    </recommendedName>
</protein>
<evidence type="ECO:0000256" key="1">
    <source>
        <dbReference type="ARBA" id="ARBA00022468"/>
    </source>
</evidence>
<dbReference type="Pfam" id="PF04220">
    <property type="entry name" value="YihI"/>
    <property type="match status" value="1"/>
</dbReference>
<reference evidence="5 6" key="1">
    <citation type="submission" date="2019-11" db="EMBL/GenBank/DDBJ databases">
        <title>P. haliotis isolates from Z. marina roots.</title>
        <authorList>
            <person name="Cohen M."/>
            <person name="Jospin G."/>
            <person name="Eisen J.A."/>
            <person name="Coil D.A."/>
        </authorList>
    </citation>
    <scope>NUCLEOTIDE SEQUENCE [LARGE SCALE GENOMIC DNA]</scope>
    <source>
        <strain evidence="5 6">UCD-MCMsp1aY</strain>
    </source>
</reference>
<organism evidence="5 6">
    <name type="scientific">Psychrosphaera haliotis</name>
    <dbReference type="NCBI Taxonomy" id="555083"/>
    <lineage>
        <taxon>Bacteria</taxon>
        <taxon>Pseudomonadati</taxon>
        <taxon>Pseudomonadota</taxon>
        <taxon>Gammaproteobacteria</taxon>
        <taxon>Alteromonadales</taxon>
        <taxon>Pseudoalteromonadaceae</taxon>
        <taxon>Psychrosphaera</taxon>
    </lineage>
</organism>
<evidence type="ECO:0000256" key="2">
    <source>
        <dbReference type="ARBA" id="ARBA00022517"/>
    </source>
</evidence>
<dbReference type="EMBL" id="WOCD01000003">
    <property type="protein sequence ID" value="MUH72765.1"/>
    <property type="molecule type" value="Genomic_DNA"/>
</dbReference>
<dbReference type="GO" id="GO:0042254">
    <property type="term" value="P:ribosome biogenesis"/>
    <property type="evidence" value="ECO:0007669"/>
    <property type="project" value="UniProtKB-KW"/>
</dbReference>
<comment type="subunit">
    <text evidence="3">Interacts with Der.</text>
</comment>
<feature type="compositionally biased region" description="Basic and acidic residues" evidence="4">
    <location>
        <begin position="79"/>
        <end position="91"/>
    </location>
</feature>
<evidence type="ECO:0000313" key="6">
    <source>
        <dbReference type="Proteomes" id="UP000439994"/>
    </source>
</evidence>
<feature type="compositionally biased region" description="Basic and acidic residues" evidence="4">
    <location>
        <begin position="16"/>
        <end position="27"/>
    </location>
</feature>
<feature type="region of interest" description="Disordered" evidence="4">
    <location>
        <begin position="1"/>
        <end position="107"/>
    </location>
</feature>
<evidence type="ECO:0000256" key="3">
    <source>
        <dbReference type="HAMAP-Rule" id="MF_01058"/>
    </source>
</evidence>
<sequence length="190" mass="21476">MTRQKKSRKIGSIGTRKQESRPADTKQPRRSKKPKGQPSGNRNSLIEENVVSTPQNQDKNTNPKLGSKKPISLLPQDKPTVKEPKKIDHSKSKPSAKLTKAEPEELTPQQELNNIEADERLIALVERVQDGELLSGKEAKYFNKQMERLDELLEILGIDPDSDEEEESNELDALENLGASEWDDLLKDEK</sequence>
<comment type="similarity">
    <text evidence="3">Belongs to the YihI family.</text>
</comment>
<proteinExistence type="inferred from homology"/>
<evidence type="ECO:0000313" key="5">
    <source>
        <dbReference type="EMBL" id="MUH72765.1"/>
    </source>
</evidence>
<dbReference type="Proteomes" id="UP000439994">
    <property type="component" value="Unassembled WGS sequence"/>
</dbReference>
<keyword evidence="2 3" id="KW-0690">Ribosome biogenesis</keyword>
<dbReference type="HAMAP" id="MF_01058">
    <property type="entry name" value="GAP_YihI"/>
    <property type="match status" value="1"/>
</dbReference>
<feature type="compositionally biased region" description="Acidic residues" evidence="4">
    <location>
        <begin position="160"/>
        <end position="173"/>
    </location>
</feature>
<comment type="function">
    <text evidence="3">A GTPase-activating protein (GAP) that modifies Der/EngA GTPase function. May play a role in ribosome biogenesis.</text>
</comment>
<feature type="region of interest" description="Disordered" evidence="4">
    <location>
        <begin position="159"/>
        <end position="190"/>
    </location>
</feature>
<accession>A0A6N8F867</accession>
<dbReference type="RefSeq" id="WP_155695917.1">
    <property type="nucleotide sequence ID" value="NZ_WOCD01000003.1"/>
</dbReference>
<dbReference type="OrthoDB" id="5677577at2"/>